<evidence type="ECO:0000313" key="3">
    <source>
        <dbReference type="Proteomes" id="UP000324222"/>
    </source>
</evidence>
<proteinExistence type="predicted"/>
<organism evidence="2 3">
    <name type="scientific">Portunus trituberculatus</name>
    <name type="common">Swimming crab</name>
    <name type="synonym">Neptunus trituberculatus</name>
    <dbReference type="NCBI Taxonomy" id="210409"/>
    <lineage>
        <taxon>Eukaryota</taxon>
        <taxon>Metazoa</taxon>
        <taxon>Ecdysozoa</taxon>
        <taxon>Arthropoda</taxon>
        <taxon>Crustacea</taxon>
        <taxon>Multicrustacea</taxon>
        <taxon>Malacostraca</taxon>
        <taxon>Eumalacostraca</taxon>
        <taxon>Eucarida</taxon>
        <taxon>Decapoda</taxon>
        <taxon>Pleocyemata</taxon>
        <taxon>Brachyura</taxon>
        <taxon>Eubrachyura</taxon>
        <taxon>Portunoidea</taxon>
        <taxon>Portunidae</taxon>
        <taxon>Portuninae</taxon>
        <taxon>Portunus</taxon>
    </lineage>
</organism>
<dbReference type="AlphaFoldDB" id="A0A5B7GEU3"/>
<keyword evidence="3" id="KW-1185">Reference proteome</keyword>
<reference evidence="2 3" key="1">
    <citation type="submission" date="2019-05" db="EMBL/GenBank/DDBJ databases">
        <title>Another draft genome of Portunus trituberculatus and its Hox gene families provides insights of decapod evolution.</title>
        <authorList>
            <person name="Jeong J.-H."/>
            <person name="Song I."/>
            <person name="Kim S."/>
            <person name="Choi T."/>
            <person name="Kim D."/>
            <person name="Ryu S."/>
            <person name="Kim W."/>
        </authorList>
    </citation>
    <scope>NUCLEOTIDE SEQUENCE [LARGE SCALE GENOMIC DNA]</scope>
    <source>
        <tissue evidence="2">Muscle</tissue>
    </source>
</reference>
<dbReference type="Proteomes" id="UP000324222">
    <property type="component" value="Unassembled WGS sequence"/>
</dbReference>
<sequence>MKDTAKSSKKTRGAQVSHTLQCFNTSSPNTLSLNATMQSRKTFTFPPWRPSSRASMTCRGRGMHSADERVWGQSVRFLHRRGKRGEAGSESLVP</sequence>
<name>A0A5B7GEU3_PORTR</name>
<comment type="caution">
    <text evidence="2">The sequence shown here is derived from an EMBL/GenBank/DDBJ whole genome shotgun (WGS) entry which is preliminary data.</text>
</comment>
<evidence type="ECO:0000313" key="2">
    <source>
        <dbReference type="EMBL" id="MPC55668.1"/>
    </source>
</evidence>
<dbReference type="EMBL" id="VSRR010013352">
    <property type="protein sequence ID" value="MPC55668.1"/>
    <property type="molecule type" value="Genomic_DNA"/>
</dbReference>
<evidence type="ECO:0000256" key="1">
    <source>
        <dbReference type="SAM" id="MobiDB-lite"/>
    </source>
</evidence>
<protein>
    <submittedName>
        <fullName evidence="2">Uncharacterized protein</fullName>
    </submittedName>
</protein>
<feature type="region of interest" description="Disordered" evidence="1">
    <location>
        <begin position="42"/>
        <end position="66"/>
    </location>
</feature>
<gene>
    <name evidence="2" type="ORF">E2C01_049610</name>
</gene>
<accession>A0A5B7GEU3</accession>